<keyword evidence="1" id="KW-0812">Transmembrane</keyword>
<name>A0ABW4MC87_9SPHN</name>
<feature type="transmembrane region" description="Helical" evidence="1">
    <location>
        <begin position="121"/>
        <end position="145"/>
    </location>
</feature>
<comment type="caution">
    <text evidence="2">The sequence shown here is derived from an EMBL/GenBank/DDBJ whole genome shotgun (WGS) entry which is preliminary data.</text>
</comment>
<protein>
    <recommendedName>
        <fullName evidence="4">MASE1 domain-containing protein</fullName>
    </recommendedName>
</protein>
<dbReference type="EMBL" id="JBHUEL010000007">
    <property type="protein sequence ID" value="MFD1766681.1"/>
    <property type="molecule type" value="Genomic_DNA"/>
</dbReference>
<feature type="transmembrane region" description="Helical" evidence="1">
    <location>
        <begin position="43"/>
        <end position="68"/>
    </location>
</feature>
<evidence type="ECO:0000256" key="1">
    <source>
        <dbReference type="SAM" id="Phobius"/>
    </source>
</evidence>
<feature type="transmembrane region" description="Helical" evidence="1">
    <location>
        <begin position="88"/>
        <end position="109"/>
    </location>
</feature>
<dbReference type="RefSeq" id="WP_381513061.1">
    <property type="nucleotide sequence ID" value="NZ_JBHUEL010000007.1"/>
</dbReference>
<reference evidence="3" key="1">
    <citation type="journal article" date="2019" name="Int. J. Syst. Evol. Microbiol.">
        <title>The Global Catalogue of Microorganisms (GCM) 10K type strain sequencing project: providing services to taxonomists for standard genome sequencing and annotation.</title>
        <authorList>
            <consortium name="The Broad Institute Genomics Platform"/>
            <consortium name="The Broad Institute Genome Sequencing Center for Infectious Disease"/>
            <person name="Wu L."/>
            <person name="Ma J."/>
        </authorList>
    </citation>
    <scope>NUCLEOTIDE SEQUENCE [LARGE SCALE GENOMIC DNA]</scope>
    <source>
        <strain evidence="3">CGMCC 1.12449</strain>
    </source>
</reference>
<feature type="transmembrane region" description="Helical" evidence="1">
    <location>
        <begin position="151"/>
        <end position="173"/>
    </location>
</feature>
<keyword evidence="3" id="KW-1185">Reference proteome</keyword>
<dbReference type="Proteomes" id="UP001597215">
    <property type="component" value="Unassembled WGS sequence"/>
</dbReference>
<organism evidence="2 3">
    <name type="scientific">Sphingorhabdus buctiana</name>
    <dbReference type="NCBI Taxonomy" id="1508805"/>
    <lineage>
        <taxon>Bacteria</taxon>
        <taxon>Pseudomonadati</taxon>
        <taxon>Pseudomonadota</taxon>
        <taxon>Alphaproteobacteria</taxon>
        <taxon>Sphingomonadales</taxon>
        <taxon>Sphingomonadaceae</taxon>
        <taxon>Sphingorhabdus</taxon>
    </lineage>
</organism>
<evidence type="ECO:0000313" key="2">
    <source>
        <dbReference type="EMBL" id="MFD1766681.1"/>
    </source>
</evidence>
<proteinExistence type="predicted"/>
<keyword evidence="1" id="KW-0472">Membrane</keyword>
<feature type="transmembrane region" description="Helical" evidence="1">
    <location>
        <begin position="12"/>
        <end position="31"/>
    </location>
</feature>
<evidence type="ECO:0008006" key="4">
    <source>
        <dbReference type="Google" id="ProtNLM"/>
    </source>
</evidence>
<evidence type="ECO:0000313" key="3">
    <source>
        <dbReference type="Proteomes" id="UP001597215"/>
    </source>
</evidence>
<accession>A0ABW4MC87</accession>
<sequence length="186" mass="19683">MIANPIQRSTLAALLFSLLYILLFYASAALVGNQRIGGIASLVFLPAFIRLLGFLVIGYWIVPSLFLAGAYLSVTGAYDIAPGIDAELMITATTALGGPLGVAIVSRLTRLEPSLSNLTPLRLLALSFGCSLGNALFHHAAMIWLGLSSGVTAGTISIFIGDMIGSWVIIYGVKAGMDFYIRSLRS</sequence>
<keyword evidence="1" id="KW-1133">Transmembrane helix</keyword>
<gene>
    <name evidence="2" type="ORF">ACFSAG_07480</name>
</gene>